<evidence type="ECO:0000256" key="2">
    <source>
        <dbReference type="ARBA" id="ARBA00022859"/>
    </source>
</evidence>
<organism evidence="5 6">
    <name type="scientific">Ophiophagus hannah</name>
    <name type="common">King cobra</name>
    <name type="synonym">Naja hannah</name>
    <dbReference type="NCBI Taxonomy" id="8665"/>
    <lineage>
        <taxon>Eukaryota</taxon>
        <taxon>Metazoa</taxon>
        <taxon>Chordata</taxon>
        <taxon>Craniata</taxon>
        <taxon>Vertebrata</taxon>
        <taxon>Euteleostomi</taxon>
        <taxon>Lepidosauria</taxon>
        <taxon>Squamata</taxon>
        <taxon>Bifurcata</taxon>
        <taxon>Unidentata</taxon>
        <taxon>Episquamata</taxon>
        <taxon>Toxicofera</taxon>
        <taxon>Serpentes</taxon>
        <taxon>Colubroidea</taxon>
        <taxon>Elapidae</taxon>
        <taxon>Elapinae</taxon>
        <taxon>Ophiophagus</taxon>
    </lineage>
</organism>
<evidence type="ECO:0000313" key="6">
    <source>
        <dbReference type="Proteomes" id="UP000018936"/>
    </source>
</evidence>
<dbReference type="SUPFAM" id="SSF48726">
    <property type="entry name" value="Immunoglobulin"/>
    <property type="match status" value="1"/>
</dbReference>
<dbReference type="Pfam" id="PF07686">
    <property type="entry name" value="V-set"/>
    <property type="match status" value="1"/>
</dbReference>
<evidence type="ECO:0000259" key="4">
    <source>
        <dbReference type="PROSITE" id="PS50835"/>
    </source>
</evidence>
<dbReference type="PANTHER" id="PTHR23268">
    <property type="entry name" value="T-CELL RECEPTOR BETA CHAIN"/>
    <property type="match status" value="1"/>
</dbReference>
<dbReference type="OrthoDB" id="9047940at2759"/>
<dbReference type="EMBL" id="AZIM01000398">
    <property type="protein sequence ID" value="ETE71274.1"/>
    <property type="molecule type" value="Genomic_DNA"/>
</dbReference>
<feature type="region of interest" description="Disordered" evidence="3">
    <location>
        <begin position="96"/>
        <end position="126"/>
    </location>
</feature>
<feature type="non-terminal residue" evidence="5">
    <location>
        <position position="1"/>
    </location>
</feature>
<name>V8P9P1_OPHHA</name>
<gene>
    <name evidence="5" type="ORF">L345_02908</name>
</gene>
<keyword evidence="2" id="KW-0391">Immunity</keyword>
<dbReference type="AlphaFoldDB" id="V8P9P1"/>
<feature type="domain" description="Ig-like" evidence="4">
    <location>
        <begin position="1"/>
        <end position="98"/>
    </location>
</feature>
<dbReference type="InterPro" id="IPR013783">
    <property type="entry name" value="Ig-like_fold"/>
</dbReference>
<accession>V8P9P1</accession>
<sequence length="126" mass="14176">MEGDKTTLRCSQVQTSHTFMSWYKQEKRREARSQFQLVAFTSEGSSGDSAIEQPFQKHFTTTGMKSFVLPLSLENAQLEDTGTYYCASQEHTAKQMLRKPSQNLFTGNPPDPRGRSFSITDTGGKP</sequence>
<protein>
    <recommendedName>
        <fullName evidence="4">Ig-like domain-containing protein</fullName>
    </recommendedName>
</protein>
<feature type="compositionally biased region" description="Polar residues" evidence="3">
    <location>
        <begin position="117"/>
        <end position="126"/>
    </location>
</feature>
<dbReference type="Gene3D" id="2.60.40.10">
    <property type="entry name" value="Immunoglobulins"/>
    <property type="match status" value="1"/>
</dbReference>
<comment type="caution">
    <text evidence="5">The sequence shown here is derived from an EMBL/GenBank/DDBJ whole genome shotgun (WGS) entry which is preliminary data.</text>
</comment>
<keyword evidence="1" id="KW-0732">Signal</keyword>
<keyword evidence="6" id="KW-1185">Reference proteome</keyword>
<dbReference type="InterPro" id="IPR050413">
    <property type="entry name" value="TCR_beta_variable"/>
</dbReference>
<dbReference type="Proteomes" id="UP000018936">
    <property type="component" value="Unassembled WGS sequence"/>
</dbReference>
<dbReference type="InterPro" id="IPR007110">
    <property type="entry name" value="Ig-like_dom"/>
</dbReference>
<dbReference type="PROSITE" id="PS50835">
    <property type="entry name" value="IG_LIKE"/>
    <property type="match status" value="1"/>
</dbReference>
<reference evidence="5 6" key="1">
    <citation type="journal article" date="2013" name="Proc. Natl. Acad. Sci. U.S.A.">
        <title>The king cobra genome reveals dynamic gene evolution and adaptation in the snake venom system.</title>
        <authorList>
            <person name="Vonk F.J."/>
            <person name="Casewell N.R."/>
            <person name="Henkel C.V."/>
            <person name="Heimberg A.M."/>
            <person name="Jansen H.J."/>
            <person name="McCleary R.J."/>
            <person name="Kerkkamp H.M."/>
            <person name="Vos R.A."/>
            <person name="Guerreiro I."/>
            <person name="Calvete J.J."/>
            <person name="Wuster W."/>
            <person name="Woods A.E."/>
            <person name="Logan J.M."/>
            <person name="Harrison R.A."/>
            <person name="Castoe T.A."/>
            <person name="de Koning A.P."/>
            <person name="Pollock D.D."/>
            <person name="Yandell M."/>
            <person name="Calderon D."/>
            <person name="Renjifo C."/>
            <person name="Currier R.B."/>
            <person name="Salgado D."/>
            <person name="Pla D."/>
            <person name="Sanz L."/>
            <person name="Hyder A.S."/>
            <person name="Ribeiro J.M."/>
            <person name="Arntzen J.W."/>
            <person name="van den Thillart G.E."/>
            <person name="Boetzer M."/>
            <person name="Pirovano W."/>
            <person name="Dirks R.P."/>
            <person name="Spaink H.P."/>
            <person name="Duboule D."/>
            <person name="McGlinn E."/>
            <person name="Kini R.M."/>
            <person name="Richardson M.K."/>
        </authorList>
    </citation>
    <scope>NUCLEOTIDE SEQUENCE</scope>
    <source>
        <tissue evidence="5">Blood</tissue>
    </source>
</reference>
<dbReference type="GO" id="GO:0002376">
    <property type="term" value="P:immune system process"/>
    <property type="evidence" value="ECO:0007669"/>
    <property type="project" value="UniProtKB-KW"/>
</dbReference>
<dbReference type="GO" id="GO:0005886">
    <property type="term" value="C:plasma membrane"/>
    <property type="evidence" value="ECO:0007669"/>
    <property type="project" value="TreeGrafter"/>
</dbReference>
<dbReference type="GO" id="GO:0007166">
    <property type="term" value="P:cell surface receptor signaling pathway"/>
    <property type="evidence" value="ECO:0007669"/>
    <property type="project" value="TreeGrafter"/>
</dbReference>
<evidence type="ECO:0000256" key="1">
    <source>
        <dbReference type="ARBA" id="ARBA00022729"/>
    </source>
</evidence>
<dbReference type="InterPro" id="IPR013106">
    <property type="entry name" value="Ig_V-set"/>
</dbReference>
<dbReference type="InterPro" id="IPR036179">
    <property type="entry name" value="Ig-like_dom_sf"/>
</dbReference>
<evidence type="ECO:0000256" key="3">
    <source>
        <dbReference type="SAM" id="MobiDB-lite"/>
    </source>
</evidence>
<proteinExistence type="predicted"/>
<evidence type="ECO:0000313" key="5">
    <source>
        <dbReference type="EMBL" id="ETE71274.1"/>
    </source>
</evidence>